<sequence>MPAKNDTYPCHQIIDENQEFSDELSTVIEQKWELSEAKLDYHVVSIFGSRYTAGKTCSQTTQSIWMSRATQLPILLIDVQGPVGPKSNKDQDFESKAALFALTTTEVLIFDLREPDLFTNSTISMLENVIQAYLRLFQNPKGARQKTLIITIIRDNEIFGQAPPFKEFKENLNNIFNNIWRTLDNKATITTPTIDDFFDFMFFNGSRDPIFSSEQFIKDVTNLQERFIDPTTSDYVFQPQYHKQIPIDGYHKYVSDIWTQICLNKSLDLSTQQKLLSELRCDEISNDVLKRFEKRFDLLLTRTLEKDDIISDLGYRMRTLQDNTINEYQTRASCYLSEIYQEKEKKLLEKINAKLHVLFDAQLKFLHIKAIKMFEYELKVTIFNGSLPLVDDDTKGIIVSRRSLIETNSPSKYKLVVSR</sequence>
<dbReference type="EMBL" id="JAEPRB010000108">
    <property type="protein sequence ID" value="KAG2221481.1"/>
    <property type="molecule type" value="Genomic_DNA"/>
</dbReference>
<dbReference type="InterPro" id="IPR008803">
    <property type="entry name" value="RHD3/Sey1"/>
</dbReference>
<organism evidence="2 3">
    <name type="scientific">Circinella minor</name>
    <dbReference type="NCBI Taxonomy" id="1195481"/>
    <lineage>
        <taxon>Eukaryota</taxon>
        <taxon>Fungi</taxon>
        <taxon>Fungi incertae sedis</taxon>
        <taxon>Mucoromycota</taxon>
        <taxon>Mucoromycotina</taxon>
        <taxon>Mucoromycetes</taxon>
        <taxon>Mucorales</taxon>
        <taxon>Lichtheimiaceae</taxon>
        <taxon>Circinella</taxon>
    </lineage>
</organism>
<evidence type="ECO:0000313" key="2">
    <source>
        <dbReference type="EMBL" id="KAG2221481.1"/>
    </source>
</evidence>
<evidence type="ECO:0000313" key="3">
    <source>
        <dbReference type="Proteomes" id="UP000646827"/>
    </source>
</evidence>
<dbReference type="GO" id="GO:0005783">
    <property type="term" value="C:endoplasmic reticulum"/>
    <property type="evidence" value="ECO:0007669"/>
    <property type="project" value="TreeGrafter"/>
</dbReference>
<reference evidence="2 3" key="1">
    <citation type="submission" date="2020-12" db="EMBL/GenBank/DDBJ databases">
        <title>Metabolic potential, ecology and presence of endohyphal bacteria is reflected in genomic diversity of Mucoromycotina.</title>
        <authorList>
            <person name="Muszewska A."/>
            <person name="Okrasinska A."/>
            <person name="Steczkiewicz K."/>
            <person name="Drgas O."/>
            <person name="Orlowska M."/>
            <person name="Perlinska-Lenart U."/>
            <person name="Aleksandrzak-Piekarczyk T."/>
            <person name="Szatraj K."/>
            <person name="Zielenkiewicz U."/>
            <person name="Pilsyk S."/>
            <person name="Malc E."/>
            <person name="Mieczkowski P."/>
            <person name="Kruszewska J.S."/>
            <person name="Biernat P."/>
            <person name="Pawlowska J."/>
        </authorList>
    </citation>
    <scope>NUCLEOTIDE SEQUENCE [LARGE SCALE GENOMIC DNA]</scope>
    <source>
        <strain evidence="2 3">CBS 142.35</strain>
    </source>
</reference>
<feature type="domain" description="Sey1/RHD3-like three-helix bundle" evidence="1">
    <location>
        <begin position="312"/>
        <end position="380"/>
    </location>
</feature>
<accession>A0A8H7VFW7</accession>
<dbReference type="PANTHER" id="PTHR45923:SF2">
    <property type="entry name" value="PROTEIN SEY1"/>
    <property type="match status" value="1"/>
</dbReference>
<dbReference type="GO" id="GO:0003924">
    <property type="term" value="F:GTPase activity"/>
    <property type="evidence" value="ECO:0007669"/>
    <property type="project" value="TreeGrafter"/>
</dbReference>
<evidence type="ECO:0000259" key="1">
    <source>
        <dbReference type="Pfam" id="PF20428"/>
    </source>
</evidence>
<dbReference type="InterPro" id="IPR027417">
    <property type="entry name" value="P-loop_NTPase"/>
</dbReference>
<dbReference type="Pfam" id="PF20428">
    <property type="entry name" value="Sey1_3HB"/>
    <property type="match status" value="1"/>
</dbReference>
<protein>
    <recommendedName>
        <fullName evidence="1">Sey1/RHD3-like three-helix bundle domain-containing protein</fullName>
    </recommendedName>
</protein>
<dbReference type="OrthoDB" id="1597724at2759"/>
<dbReference type="Pfam" id="PF05879">
    <property type="entry name" value="RHD3_GTPase"/>
    <property type="match status" value="1"/>
</dbReference>
<dbReference type="AlphaFoldDB" id="A0A8H7VFW7"/>
<name>A0A8H7VFW7_9FUNG</name>
<dbReference type="Proteomes" id="UP000646827">
    <property type="component" value="Unassembled WGS sequence"/>
</dbReference>
<dbReference type="InterPro" id="IPR046758">
    <property type="entry name" value="Sey1/RHD3-like_3HB"/>
</dbReference>
<dbReference type="PANTHER" id="PTHR45923">
    <property type="entry name" value="PROTEIN SEY1"/>
    <property type="match status" value="1"/>
</dbReference>
<dbReference type="GO" id="GO:0016320">
    <property type="term" value="P:endoplasmic reticulum membrane fusion"/>
    <property type="evidence" value="ECO:0007669"/>
    <property type="project" value="TreeGrafter"/>
</dbReference>
<keyword evidence="3" id="KW-1185">Reference proteome</keyword>
<proteinExistence type="predicted"/>
<dbReference type="SUPFAM" id="SSF52540">
    <property type="entry name" value="P-loop containing nucleoside triphosphate hydrolases"/>
    <property type="match status" value="1"/>
</dbReference>
<comment type="caution">
    <text evidence="2">The sequence shown here is derived from an EMBL/GenBank/DDBJ whole genome shotgun (WGS) entry which is preliminary data.</text>
</comment>
<gene>
    <name evidence="2" type="ORF">INT45_005022</name>
</gene>